<name>B3DNJ1_DROME</name>
<evidence type="ECO:0000313" key="4">
    <source>
        <dbReference type="EMBL" id="ACD99556.1"/>
    </source>
</evidence>
<feature type="compositionally biased region" description="Pro residues" evidence="1">
    <location>
        <begin position="390"/>
        <end position="402"/>
    </location>
</feature>
<dbReference type="IntAct" id="B3DNJ1">
    <property type="interactions" value="1"/>
</dbReference>
<dbReference type="EMBL" id="BT032979">
    <property type="protein sequence ID" value="ACD99543.1"/>
    <property type="molecule type" value="mRNA"/>
</dbReference>
<dbReference type="AlphaFoldDB" id="B3DNJ1"/>
<sequence length="420" mass="44442">KPPHKMWKWIINIILLSVVQASKKVDGQISPRTTSQKILQPYPCNSPHPLTQFSQKYPNSGYLCYPQNEINKYLWYPPWSQWVGYQGYQTGNGLYAQLSTGSQISSFHHPNFQIPFVQLLTLPAPPSLIPPASPIPSHQYPGLFAPPSFAQFPGLLGSTGSGPSGIPNLPGTNASPGWSSPGSSIPSYQLPGIQQQPGSSPVEYPHAPIKPPSSAPAGWSSPGSPIPPPSLPGLPGTPDQNPWGSADRPAHPPASPIQPGWSPPGSSFPPSPQSGPPGPPNWNQLESANRPVYPPEMPIPPVWNSRRSSNPSAQLPPLQEAPLGSLGPSQLPPGLPAPPSWSSLESSNPLVQRPELMAPPSLSPSGSSNSVLQPLPAKPNWRSSGSPNSPLYPPGLPAPPSESIPDISPNQKTRSAGSPP</sequence>
<feature type="chain" id="PRO_5010105207" evidence="2">
    <location>
        <begin position="22"/>
        <end position="420"/>
    </location>
</feature>
<dbReference type="EMBL" id="BT032992">
    <property type="protein sequence ID" value="ACD99556.1"/>
    <property type="molecule type" value="mRNA"/>
</dbReference>
<dbReference type="HOGENOM" id="CLU_662716_0_0_1"/>
<dbReference type="Bgee" id="FBgn0083938">
    <property type="expression patterns" value="Expressed in spermatid in male reproductive gland and 16 other cell types or tissues"/>
</dbReference>
<feature type="compositionally biased region" description="Pro residues" evidence="1">
    <location>
        <begin position="292"/>
        <end position="301"/>
    </location>
</feature>
<feature type="non-terminal residue" evidence="3">
    <location>
        <position position="1"/>
    </location>
</feature>
<proteinExistence type="evidence at transcript level"/>
<keyword evidence="2" id="KW-0732">Signal</keyword>
<dbReference type="ExpressionAtlas" id="B3DNJ1">
    <property type="expression patterns" value="baseline and differential"/>
</dbReference>
<evidence type="ECO:0000256" key="2">
    <source>
        <dbReference type="SAM" id="SignalP"/>
    </source>
</evidence>
<dbReference type="EMBL" id="BT032997">
    <property type="protein sequence ID" value="ACD99561.1"/>
    <property type="molecule type" value="mRNA"/>
</dbReference>
<evidence type="ECO:0000313" key="5">
    <source>
        <dbReference type="EMBL" id="ACD99561.1"/>
    </source>
</evidence>
<reference evidence="3" key="1">
    <citation type="submission" date="2008-06" db="EMBL/GenBank/DDBJ databases">
        <authorList>
            <person name="Carlson J."/>
            <person name="Booth B."/>
            <person name="Frise E."/>
            <person name="Park S."/>
            <person name="Wan K."/>
            <person name="Yu C."/>
            <person name="Celniker S."/>
        </authorList>
    </citation>
    <scope>NUCLEOTIDE SEQUENCE</scope>
</reference>
<gene>
    <name evidence="3" type="primary">CG34102-RA</name>
</gene>
<feature type="region of interest" description="Disordered" evidence="1">
    <location>
        <begin position="154"/>
        <end position="420"/>
    </location>
</feature>
<feature type="compositionally biased region" description="Polar residues" evidence="1">
    <location>
        <begin position="408"/>
        <end position="420"/>
    </location>
</feature>
<feature type="compositionally biased region" description="Pro residues" evidence="1">
    <location>
        <begin position="266"/>
        <end position="280"/>
    </location>
</feature>
<dbReference type="OrthoDB" id="10528439at2759"/>
<feature type="signal peptide" evidence="2">
    <location>
        <begin position="1"/>
        <end position="21"/>
    </location>
</feature>
<feature type="compositionally biased region" description="Low complexity" evidence="1">
    <location>
        <begin position="175"/>
        <end position="187"/>
    </location>
</feature>
<protein>
    <submittedName>
        <fullName evidence="3">IP21419p</fullName>
    </submittedName>
    <submittedName>
        <fullName evidence="4">IP21619p</fullName>
    </submittedName>
    <submittedName>
        <fullName evidence="5">IP21719p</fullName>
    </submittedName>
</protein>
<evidence type="ECO:0000256" key="1">
    <source>
        <dbReference type="SAM" id="MobiDB-lite"/>
    </source>
</evidence>
<evidence type="ECO:0000313" key="3">
    <source>
        <dbReference type="EMBL" id="ACD99543.1"/>
    </source>
</evidence>
<feature type="compositionally biased region" description="Low complexity" evidence="1">
    <location>
        <begin position="359"/>
        <end position="370"/>
    </location>
</feature>
<dbReference type="VEuPathDB" id="VectorBase:FBgn0083938"/>
<organism evidence="3">
    <name type="scientific">Drosophila melanogaster</name>
    <name type="common">Fruit fly</name>
    <dbReference type="NCBI Taxonomy" id="7227"/>
    <lineage>
        <taxon>Eukaryota</taxon>
        <taxon>Metazoa</taxon>
        <taxon>Ecdysozoa</taxon>
        <taxon>Arthropoda</taxon>
        <taxon>Hexapoda</taxon>
        <taxon>Insecta</taxon>
        <taxon>Pterygota</taxon>
        <taxon>Neoptera</taxon>
        <taxon>Endopterygota</taxon>
        <taxon>Diptera</taxon>
        <taxon>Brachycera</taxon>
        <taxon>Muscomorpha</taxon>
        <taxon>Ephydroidea</taxon>
        <taxon>Drosophilidae</taxon>
        <taxon>Drosophila</taxon>
        <taxon>Sophophora</taxon>
    </lineage>
</organism>
<accession>B3DNJ1</accession>
<feature type="compositionally biased region" description="Pro residues" evidence="1">
    <location>
        <begin position="330"/>
        <end position="339"/>
    </location>
</feature>